<gene>
    <name evidence="1" type="ORF">GCM10011487_29350</name>
</gene>
<proteinExistence type="predicted"/>
<dbReference type="EMBL" id="BLJN01000003">
    <property type="protein sequence ID" value="GFE80935.1"/>
    <property type="molecule type" value="Genomic_DNA"/>
</dbReference>
<organism evidence="1 2">
    <name type="scientific">Steroidobacter agaridevorans</name>
    <dbReference type="NCBI Taxonomy" id="2695856"/>
    <lineage>
        <taxon>Bacteria</taxon>
        <taxon>Pseudomonadati</taxon>
        <taxon>Pseudomonadota</taxon>
        <taxon>Gammaproteobacteria</taxon>
        <taxon>Steroidobacterales</taxon>
        <taxon>Steroidobacteraceae</taxon>
        <taxon>Steroidobacter</taxon>
    </lineage>
</organism>
<evidence type="ECO:0000313" key="1">
    <source>
        <dbReference type="EMBL" id="GFE80935.1"/>
    </source>
</evidence>
<dbReference type="Proteomes" id="UP000445000">
    <property type="component" value="Unassembled WGS sequence"/>
</dbReference>
<keyword evidence="2" id="KW-1185">Reference proteome</keyword>
<evidence type="ECO:0000313" key="2">
    <source>
        <dbReference type="Proteomes" id="UP000445000"/>
    </source>
</evidence>
<protein>
    <submittedName>
        <fullName evidence="1">Uncharacterized protein</fullName>
    </submittedName>
</protein>
<accession>A0A829YCH0</accession>
<dbReference type="AlphaFoldDB" id="A0A829YCH0"/>
<reference evidence="2" key="1">
    <citation type="submission" date="2020-01" db="EMBL/GenBank/DDBJ databases">
        <title>'Steroidobacter agaridevorans' sp. nov., agar-degrading bacteria isolated from rhizosphere soils.</title>
        <authorList>
            <person name="Ikenaga M."/>
            <person name="Kataoka M."/>
            <person name="Murouchi A."/>
            <person name="Katsuragi S."/>
            <person name="Sakai M."/>
        </authorList>
    </citation>
    <scope>NUCLEOTIDE SEQUENCE [LARGE SCALE GENOMIC DNA]</scope>
    <source>
        <strain evidence="2">YU21-B</strain>
    </source>
</reference>
<sequence length="69" mass="7685">MIALMSFIPRGSCLACAKVSLFRRVAWRGQTTLHYRGEALQCTFYAANPRPNATASLQLTSRVPVKNRS</sequence>
<comment type="caution">
    <text evidence="1">The sequence shown here is derived from an EMBL/GenBank/DDBJ whole genome shotgun (WGS) entry which is preliminary data.</text>
</comment>
<name>A0A829YCH0_9GAMM</name>